<gene>
    <name evidence="10" type="ORF">Plec18167_000935</name>
</gene>
<dbReference type="PANTHER" id="PTHR21240:SF29">
    <property type="entry name" value="AMIDOHYDROLASE-RELATED DOMAIN-CONTAINING PROTEIN"/>
    <property type="match status" value="1"/>
</dbReference>
<dbReference type="SUPFAM" id="SSF51556">
    <property type="entry name" value="Metallo-dependent hydrolases"/>
    <property type="match status" value="1"/>
</dbReference>
<name>A0ABR3YAV0_9EURO</name>
<keyword evidence="2" id="KW-0479">Metal-binding</keyword>
<dbReference type="Pfam" id="PF04909">
    <property type="entry name" value="Amidohydro_2"/>
    <property type="match status" value="1"/>
</dbReference>
<dbReference type="EMBL" id="JAVDPF010000002">
    <property type="protein sequence ID" value="KAL1885441.1"/>
    <property type="molecule type" value="Genomic_DNA"/>
</dbReference>
<dbReference type="PANTHER" id="PTHR21240">
    <property type="entry name" value="2-AMINO-3-CARBOXYLMUCONATE-6-SEMIALDEHYDE DECARBOXYLASE"/>
    <property type="match status" value="1"/>
</dbReference>
<dbReference type="EC" id="4.1.1.52" evidence="7"/>
<evidence type="ECO:0000259" key="9">
    <source>
        <dbReference type="Pfam" id="PF04909"/>
    </source>
</evidence>
<accession>A0ABR3YAV0</accession>
<protein>
    <recommendedName>
        <fullName evidence="7">6-methylsalicylate decarboxylase</fullName>
        <ecNumber evidence="7">4.1.1.52</ecNumber>
    </recommendedName>
</protein>
<proteinExistence type="inferred from homology"/>
<dbReference type="InterPro" id="IPR032466">
    <property type="entry name" value="Metal_Hydrolase"/>
</dbReference>
<evidence type="ECO:0000256" key="3">
    <source>
        <dbReference type="ARBA" id="ARBA00022793"/>
    </source>
</evidence>
<dbReference type="InterPro" id="IPR006680">
    <property type="entry name" value="Amidohydro-rel"/>
</dbReference>
<evidence type="ECO:0000313" key="11">
    <source>
        <dbReference type="Proteomes" id="UP001583193"/>
    </source>
</evidence>
<keyword evidence="5 8" id="KW-0456">Lyase</keyword>
<evidence type="ECO:0000256" key="2">
    <source>
        <dbReference type="ARBA" id="ARBA00022723"/>
    </source>
</evidence>
<evidence type="ECO:0000256" key="1">
    <source>
        <dbReference type="ARBA" id="ARBA00005871"/>
    </source>
</evidence>
<comment type="caution">
    <text evidence="10">The sequence shown here is derived from an EMBL/GenBank/DDBJ whole genome shotgun (WGS) entry which is preliminary data.</text>
</comment>
<keyword evidence="3 8" id="KW-0210">Decarboxylase</keyword>
<evidence type="ECO:0000313" key="10">
    <source>
        <dbReference type="EMBL" id="KAL1885441.1"/>
    </source>
</evidence>
<evidence type="ECO:0000256" key="4">
    <source>
        <dbReference type="ARBA" id="ARBA00022833"/>
    </source>
</evidence>
<feature type="domain" description="Amidohydrolase-related" evidence="9">
    <location>
        <begin position="4"/>
        <end position="316"/>
    </location>
</feature>
<comment type="similarity">
    <text evidence="1">Belongs to the metallo-dependent hydrolases superfamily. ACMSD family.</text>
</comment>
<keyword evidence="4" id="KW-0862">Zinc</keyword>
<sequence>MSKIDVHHHFYAEEFTEALDRAGGDPSGWTVPRWTLDDDKTLNRSIGVSVAILSMTAPGACIEKDPIAAARLARKCNDKAAAIRNANPRSYGFFASLSSLLDTKACLEEIAYSFDSLQADGVILFTRYGSDNHYLGHPDFRPIWNELQRRKAVVLIHPTHAVDTNLVNQRLPQPMFDYPHETGRTAMDLILSGTLATVPDCKIILSHAGGTLPYLIYRPAGMLPYTSFAQGMKNLSTSDIVEQARQFYFDVAISSNPLTLGLLFEFAKPGHILFGSDYPNAPTEGIKYFTENFDRHPLSSEERRKVEYENALAIFPRLRGNF</sequence>
<evidence type="ECO:0000256" key="8">
    <source>
        <dbReference type="RuleBase" id="RU366045"/>
    </source>
</evidence>
<dbReference type="InterPro" id="IPR032465">
    <property type="entry name" value="ACMSD"/>
</dbReference>
<organism evidence="10 11">
    <name type="scientific">Paecilomyces lecythidis</name>
    <dbReference type="NCBI Taxonomy" id="3004212"/>
    <lineage>
        <taxon>Eukaryota</taxon>
        <taxon>Fungi</taxon>
        <taxon>Dikarya</taxon>
        <taxon>Ascomycota</taxon>
        <taxon>Pezizomycotina</taxon>
        <taxon>Eurotiomycetes</taxon>
        <taxon>Eurotiomycetidae</taxon>
        <taxon>Eurotiales</taxon>
        <taxon>Thermoascaceae</taxon>
        <taxon>Paecilomyces</taxon>
    </lineage>
</organism>
<keyword evidence="11" id="KW-1185">Reference proteome</keyword>
<reference evidence="10 11" key="1">
    <citation type="journal article" date="2024" name="IMA Fungus">
        <title>IMA Genome - F19 : A genome assembly and annotation guide to empower mycologists, including annotated draft genome sequences of Ceratocystis pirilliformis, Diaporthe australafricana, Fusarium ophioides, Paecilomyces lecythidis, and Sporothrix stenoceras.</title>
        <authorList>
            <person name="Aylward J."/>
            <person name="Wilson A.M."/>
            <person name="Visagie C.M."/>
            <person name="Spraker J."/>
            <person name="Barnes I."/>
            <person name="Buitendag C."/>
            <person name="Ceriani C."/>
            <person name="Del Mar Angel L."/>
            <person name="du Plessis D."/>
            <person name="Fuchs T."/>
            <person name="Gasser K."/>
            <person name="Kramer D."/>
            <person name="Li W."/>
            <person name="Munsamy K."/>
            <person name="Piso A."/>
            <person name="Price J.L."/>
            <person name="Sonnekus B."/>
            <person name="Thomas C."/>
            <person name="van der Nest A."/>
            <person name="van Dijk A."/>
            <person name="van Heerden A."/>
            <person name="van Vuuren N."/>
            <person name="Yilmaz N."/>
            <person name="Duong T.A."/>
            <person name="van der Merwe N.A."/>
            <person name="Wingfield M.J."/>
            <person name="Wingfield B.D."/>
        </authorList>
    </citation>
    <scope>NUCLEOTIDE SEQUENCE [LARGE SCALE GENOMIC DNA]</scope>
    <source>
        <strain evidence="10 11">CMW 18167</strain>
    </source>
</reference>
<evidence type="ECO:0000256" key="6">
    <source>
        <dbReference type="ARBA" id="ARBA00036832"/>
    </source>
</evidence>
<evidence type="ECO:0000256" key="5">
    <source>
        <dbReference type="ARBA" id="ARBA00023239"/>
    </source>
</evidence>
<comment type="catalytic activity">
    <reaction evidence="6">
        <text>6-methylsalicylate + H(+) = 3-methylphenol + CO2</text>
        <dbReference type="Rhea" id="RHEA:23112"/>
        <dbReference type="ChEBI" id="CHEBI:15378"/>
        <dbReference type="ChEBI" id="CHEBI:16526"/>
        <dbReference type="ChEBI" id="CHEBI:17231"/>
        <dbReference type="ChEBI" id="CHEBI:36658"/>
        <dbReference type="EC" id="4.1.1.52"/>
    </reaction>
    <physiologicalReaction direction="left-to-right" evidence="6">
        <dbReference type="Rhea" id="RHEA:23113"/>
    </physiologicalReaction>
</comment>
<dbReference type="Gene3D" id="3.20.20.140">
    <property type="entry name" value="Metal-dependent hydrolases"/>
    <property type="match status" value="1"/>
</dbReference>
<dbReference type="Proteomes" id="UP001583193">
    <property type="component" value="Unassembled WGS sequence"/>
</dbReference>
<evidence type="ECO:0000256" key="7">
    <source>
        <dbReference type="ARBA" id="ARBA00038889"/>
    </source>
</evidence>